<feature type="transmembrane region" description="Helical" evidence="9">
    <location>
        <begin position="275"/>
        <end position="294"/>
    </location>
</feature>
<keyword evidence="5 9" id="KW-0812">Transmembrane</keyword>
<keyword evidence="7 9" id="KW-0472">Membrane</keyword>
<dbReference type="GO" id="GO:0005886">
    <property type="term" value="C:plasma membrane"/>
    <property type="evidence" value="ECO:0007669"/>
    <property type="project" value="UniProtKB-SubCell"/>
</dbReference>
<evidence type="ECO:0000256" key="5">
    <source>
        <dbReference type="ARBA" id="ARBA00022692"/>
    </source>
</evidence>
<dbReference type="InterPro" id="IPR020846">
    <property type="entry name" value="MFS_dom"/>
</dbReference>
<accession>A0A2M8WR70</accession>
<feature type="transmembrane region" description="Helical" evidence="9">
    <location>
        <begin position="73"/>
        <end position="93"/>
    </location>
</feature>
<feature type="transmembrane region" description="Helical" evidence="9">
    <location>
        <begin position="364"/>
        <end position="383"/>
    </location>
</feature>
<evidence type="ECO:0000313" key="11">
    <source>
        <dbReference type="EMBL" id="PJI93427.1"/>
    </source>
</evidence>
<feature type="compositionally biased region" description="Low complexity" evidence="8">
    <location>
        <begin position="1"/>
        <end position="24"/>
    </location>
</feature>
<evidence type="ECO:0000256" key="7">
    <source>
        <dbReference type="ARBA" id="ARBA00023136"/>
    </source>
</evidence>
<keyword evidence="6 9" id="KW-1133">Transmembrane helix</keyword>
<feature type="transmembrane region" description="Helical" evidence="9">
    <location>
        <begin position="389"/>
        <end position="411"/>
    </location>
</feature>
<evidence type="ECO:0000256" key="9">
    <source>
        <dbReference type="SAM" id="Phobius"/>
    </source>
</evidence>
<evidence type="ECO:0000256" key="1">
    <source>
        <dbReference type="ARBA" id="ARBA00004651"/>
    </source>
</evidence>
<dbReference type="Proteomes" id="UP000231586">
    <property type="component" value="Unassembled WGS sequence"/>
</dbReference>
<dbReference type="InterPro" id="IPR036259">
    <property type="entry name" value="MFS_trans_sf"/>
</dbReference>
<comment type="caution">
    <text evidence="11">The sequence shown here is derived from an EMBL/GenBank/DDBJ whole genome shotgun (WGS) entry which is preliminary data.</text>
</comment>
<dbReference type="PANTHER" id="PTHR43271">
    <property type="entry name" value="BLL2771 PROTEIN"/>
    <property type="match status" value="1"/>
</dbReference>
<feature type="domain" description="Major facilitator superfamily (MFS) profile" evidence="10">
    <location>
        <begin position="35"/>
        <end position="415"/>
    </location>
</feature>
<keyword evidence="3" id="KW-0813">Transport</keyword>
<evidence type="ECO:0000256" key="8">
    <source>
        <dbReference type="SAM" id="MobiDB-lite"/>
    </source>
</evidence>
<dbReference type="PANTHER" id="PTHR43271:SF1">
    <property type="entry name" value="INNER MEMBRANE TRANSPORT PROTEIN YNFM"/>
    <property type="match status" value="1"/>
</dbReference>
<feature type="transmembrane region" description="Helical" evidence="9">
    <location>
        <begin position="105"/>
        <end position="124"/>
    </location>
</feature>
<evidence type="ECO:0000256" key="6">
    <source>
        <dbReference type="ARBA" id="ARBA00022989"/>
    </source>
</evidence>
<evidence type="ECO:0000256" key="3">
    <source>
        <dbReference type="ARBA" id="ARBA00022448"/>
    </source>
</evidence>
<feature type="transmembrane region" description="Helical" evidence="9">
    <location>
        <begin position="189"/>
        <end position="210"/>
    </location>
</feature>
<comment type="similarity">
    <text evidence="2">Belongs to the major facilitator superfamily.</text>
</comment>
<evidence type="ECO:0000313" key="12">
    <source>
        <dbReference type="Proteomes" id="UP000231586"/>
    </source>
</evidence>
<reference evidence="11 12" key="1">
    <citation type="submission" date="2017-11" db="EMBL/GenBank/DDBJ databases">
        <title>Genomic Encyclopedia of Archaeal and Bacterial Type Strains, Phase II (KMG-II): From Individual Species to Whole Genera.</title>
        <authorList>
            <person name="Goeker M."/>
        </authorList>
    </citation>
    <scope>NUCLEOTIDE SEQUENCE [LARGE SCALE GENOMIC DNA]</scope>
    <source>
        <strain evidence="11 12">DSM 22413</strain>
    </source>
</reference>
<name>A0A2M8WR70_9MICO</name>
<dbReference type="EMBL" id="PGTZ01000008">
    <property type="protein sequence ID" value="PJI93427.1"/>
    <property type="molecule type" value="Genomic_DNA"/>
</dbReference>
<sequence length="425" mass="42719">MLLRSPAVTTARPAPAGGPTSGPGLRRGDPAYRRTLQVLALGGLANFALIYYVQPLLPDLARGFGVPEASSGLALSATTLAMLAGLLLAGPLADRVGSVRAIAGSLLTGGVLALLCTLAPTWGAFLACRAGMGLALAILPAAALAYIKDVVADDAHPAANATYITGTAVGGAAGRLVPVPLAALGGWQVPTVVLGLISVAAGIGVVALLPRDTAAPVRMRLGDVLGGTFAAVRDRRLLLLCVVGCVNMGLFVALYNSVSFRLEAPPFDLGAAEAFVYLAYPVGIAAPTLFRALAQRVGRPRAALLGATVAGASVAILWPSNIVTVFVGLGVLTVAFLGLHSVLSGWVVSRAHETGASTSRASSAYLLFYYAGSTVAGTLSTAAWSRSGWTGVTVLATAAAVLGVGLCALTLRPVGASPAVARAAQ</sequence>
<organism evidence="11 12">
    <name type="scientific">Luteimicrobium subarcticum</name>
    <dbReference type="NCBI Taxonomy" id="620910"/>
    <lineage>
        <taxon>Bacteria</taxon>
        <taxon>Bacillati</taxon>
        <taxon>Actinomycetota</taxon>
        <taxon>Actinomycetes</taxon>
        <taxon>Micrococcales</taxon>
        <taxon>Luteimicrobium</taxon>
    </lineage>
</organism>
<feature type="transmembrane region" description="Helical" evidence="9">
    <location>
        <begin position="159"/>
        <end position="177"/>
    </location>
</feature>
<keyword evidence="4" id="KW-1003">Cell membrane</keyword>
<dbReference type="Pfam" id="PF07690">
    <property type="entry name" value="MFS_1"/>
    <property type="match status" value="1"/>
</dbReference>
<feature type="region of interest" description="Disordered" evidence="8">
    <location>
        <begin position="1"/>
        <end position="27"/>
    </location>
</feature>
<dbReference type="GO" id="GO:0022857">
    <property type="term" value="F:transmembrane transporter activity"/>
    <property type="evidence" value="ECO:0007669"/>
    <property type="project" value="InterPro"/>
</dbReference>
<dbReference type="RefSeq" id="WP_100350118.1">
    <property type="nucleotide sequence ID" value="NZ_PGTZ01000008.1"/>
</dbReference>
<feature type="transmembrane region" description="Helical" evidence="9">
    <location>
        <begin position="301"/>
        <end position="318"/>
    </location>
</feature>
<evidence type="ECO:0000256" key="4">
    <source>
        <dbReference type="ARBA" id="ARBA00022475"/>
    </source>
</evidence>
<protein>
    <submittedName>
        <fullName evidence="11">YNFM family putative membrane transporter</fullName>
    </submittedName>
</protein>
<dbReference type="SUPFAM" id="SSF103473">
    <property type="entry name" value="MFS general substrate transporter"/>
    <property type="match status" value="1"/>
</dbReference>
<keyword evidence="12" id="KW-1185">Reference proteome</keyword>
<feature type="transmembrane region" description="Helical" evidence="9">
    <location>
        <begin position="35"/>
        <end position="53"/>
    </location>
</feature>
<comment type="subcellular location">
    <subcellularLocation>
        <location evidence="1">Cell membrane</location>
        <topology evidence="1">Multi-pass membrane protein</topology>
    </subcellularLocation>
</comment>
<dbReference type="PROSITE" id="PS50850">
    <property type="entry name" value="MFS"/>
    <property type="match status" value="1"/>
</dbReference>
<proteinExistence type="inferred from homology"/>
<dbReference type="AlphaFoldDB" id="A0A2M8WR70"/>
<feature type="transmembrane region" description="Helical" evidence="9">
    <location>
        <begin position="130"/>
        <end position="147"/>
    </location>
</feature>
<gene>
    <name evidence="11" type="ORF">CLV34_2000</name>
</gene>
<dbReference type="OrthoDB" id="63984at2"/>
<feature type="transmembrane region" description="Helical" evidence="9">
    <location>
        <begin position="237"/>
        <end position="255"/>
    </location>
</feature>
<evidence type="ECO:0000259" key="10">
    <source>
        <dbReference type="PROSITE" id="PS50850"/>
    </source>
</evidence>
<dbReference type="InterPro" id="IPR011701">
    <property type="entry name" value="MFS"/>
</dbReference>
<dbReference type="Gene3D" id="1.20.1250.20">
    <property type="entry name" value="MFS general substrate transporter like domains"/>
    <property type="match status" value="1"/>
</dbReference>
<evidence type="ECO:0000256" key="2">
    <source>
        <dbReference type="ARBA" id="ARBA00008335"/>
    </source>
</evidence>
<feature type="transmembrane region" description="Helical" evidence="9">
    <location>
        <begin position="324"/>
        <end position="343"/>
    </location>
</feature>
<dbReference type="CDD" id="cd17324">
    <property type="entry name" value="MFS_NepI_like"/>
    <property type="match status" value="1"/>
</dbReference>